<proteinExistence type="predicted"/>
<dbReference type="EMBL" id="AMZH03017253">
    <property type="protein sequence ID" value="RRT43302.1"/>
    <property type="molecule type" value="Genomic_DNA"/>
</dbReference>
<organism evidence="2 3">
    <name type="scientific">Ensete ventricosum</name>
    <name type="common">Abyssinian banana</name>
    <name type="synonym">Musa ensete</name>
    <dbReference type="NCBI Taxonomy" id="4639"/>
    <lineage>
        <taxon>Eukaryota</taxon>
        <taxon>Viridiplantae</taxon>
        <taxon>Streptophyta</taxon>
        <taxon>Embryophyta</taxon>
        <taxon>Tracheophyta</taxon>
        <taxon>Spermatophyta</taxon>
        <taxon>Magnoliopsida</taxon>
        <taxon>Liliopsida</taxon>
        <taxon>Zingiberales</taxon>
        <taxon>Musaceae</taxon>
        <taxon>Ensete</taxon>
    </lineage>
</organism>
<dbReference type="AlphaFoldDB" id="A0A426XUX2"/>
<name>A0A426XUX2_ENSVE</name>
<reference evidence="2 3" key="1">
    <citation type="journal article" date="2014" name="Agronomy (Basel)">
        <title>A Draft Genome Sequence for Ensete ventricosum, the Drought-Tolerant Tree Against Hunger.</title>
        <authorList>
            <person name="Harrison J."/>
            <person name="Moore K.A."/>
            <person name="Paszkiewicz K."/>
            <person name="Jones T."/>
            <person name="Grant M."/>
            <person name="Ambacheew D."/>
            <person name="Muzemil S."/>
            <person name="Studholme D.J."/>
        </authorList>
    </citation>
    <scope>NUCLEOTIDE SEQUENCE [LARGE SCALE GENOMIC DNA]</scope>
</reference>
<evidence type="ECO:0000256" key="1">
    <source>
        <dbReference type="SAM" id="MobiDB-lite"/>
    </source>
</evidence>
<feature type="non-terminal residue" evidence="2">
    <location>
        <position position="1"/>
    </location>
</feature>
<dbReference type="Proteomes" id="UP000287651">
    <property type="component" value="Unassembled WGS sequence"/>
</dbReference>
<comment type="caution">
    <text evidence="2">The sequence shown here is derived from an EMBL/GenBank/DDBJ whole genome shotgun (WGS) entry which is preliminary data.</text>
</comment>
<evidence type="ECO:0000313" key="3">
    <source>
        <dbReference type="Proteomes" id="UP000287651"/>
    </source>
</evidence>
<feature type="compositionally biased region" description="Basic and acidic residues" evidence="1">
    <location>
        <begin position="38"/>
        <end position="50"/>
    </location>
</feature>
<protein>
    <submittedName>
        <fullName evidence="2">Uncharacterized protein</fullName>
    </submittedName>
</protein>
<feature type="region of interest" description="Disordered" evidence="1">
    <location>
        <begin position="1"/>
        <end position="79"/>
    </location>
</feature>
<feature type="compositionally biased region" description="Basic and acidic residues" evidence="1">
    <location>
        <begin position="69"/>
        <end position="79"/>
    </location>
</feature>
<accession>A0A426XUX2</accession>
<evidence type="ECO:0000313" key="2">
    <source>
        <dbReference type="EMBL" id="RRT43302.1"/>
    </source>
</evidence>
<gene>
    <name evidence="2" type="ORF">B296_00056530</name>
</gene>
<sequence>FLRELPAGADLREGGRGRKGPVGREVNGPEVLGMPGRCSHEKGTAEEGRNGDAPSSMRMGLLRRGGGRPYREDPAERVPAEEKGRDFIATRARGEEGKLLRCSSNCFELIVVRAWRPSDFTNPARIMKRPLPIRTMWRT</sequence>